<comment type="caution">
    <text evidence="1">The sequence shown here is derived from an EMBL/GenBank/DDBJ whole genome shotgun (WGS) entry which is preliminary data.</text>
</comment>
<name>A0AAW1VIK2_9CUCU</name>
<evidence type="ECO:0000313" key="2">
    <source>
        <dbReference type="Proteomes" id="UP001431783"/>
    </source>
</evidence>
<feature type="non-terminal residue" evidence="1">
    <location>
        <position position="1"/>
    </location>
</feature>
<evidence type="ECO:0000313" key="1">
    <source>
        <dbReference type="EMBL" id="KAK9892400.1"/>
    </source>
</evidence>
<dbReference type="Proteomes" id="UP001431783">
    <property type="component" value="Unassembled WGS sequence"/>
</dbReference>
<gene>
    <name evidence="1" type="ORF">WA026_019851</name>
</gene>
<dbReference type="AlphaFoldDB" id="A0AAW1VIK2"/>
<reference evidence="1 2" key="1">
    <citation type="submission" date="2023-03" db="EMBL/GenBank/DDBJ databases">
        <title>Genome insight into feeding habits of ladybird beetles.</title>
        <authorList>
            <person name="Li H.-S."/>
            <person name="Huang Y.-H."/>
            <person name="Pang H."/>
        </authorList>
    </citation>
    <scope>NUCLEOTIDE SEQUENCE [LARGE SCALE GENOMIC DNA]</scope>
    <source>
        <strain evidence="1">SYSU_2023b</strain>
        <tissue evidence="1">Whole body</tissue>
    </source>
</reference>
<protein>
    <submittedName>
        <fullName evidence="1">Uncharacterized protein</fullName>
    </submittedName>
</protein>
<keyword evidence="2" id="KW-1185">Reference proteome</keyword>
<dbReference type="EMBL" id="JARQZJ010000134">
    <property type="protein sequence ID" value="KAK9892400.1"/>
    <property type="molecule type" value="Genomic_DNA"/>
</dbReference>
<sequence>RIDGDVVQARDERFASRIRRPATSRSKIAESELQQRHRHHANREFVDLWKNVNDRIAMAELSRLCVDDDEREE</sequence>
<proteinExistence type="predicted"/>
<organism evidence="1 2">
    <name type="scientific">Henosepilachna vigintioctopunctata</name>
    <dbReference type="NCBI Taxonomy" id="420089"/>
    <lineage>
        <taxon>Eukaryota</taxon>
        <taxon>Metazoa</taxon>
        <taxon>Ecdysozoa</taxon>
        <taxon>Arthropoda</taxon>
        <taxon>Hexapoda</taxon>
        <taxon>Insecta</taxon>
        <taxon>Pterygota</taxon>
        <taxon>Neoptera</taxon>
        <taxon>Endopterygota</taxon>
        <taxon>Coleoptera</taxon>
        <taxon>Polyphaga</taxon>
        <taxon>Cucujiformia</taxon>
        <taxon>Coccinelloidea</taxon>
        <taxon>Coccinellidae</taxon>
        <taxon>Epilachninae</taxon>
        <taxon>Epilachnini</taxon>
        <taxon>Henosepilachna</taxon>
    </lineage>
</organism>
<accession>A0AAW1VIK2</accession>